<keyword evidence="2" id="KW-1133">Transmembrane helix</keyword>
<feature type="transmembrane region" description="Helical" evidence="2">
    <location>
        <begin position="154"/>
        <end position="181"/>
    </location>
</feature>
<dbReference type="InterPro" id="IPR012312">
    <property type="entry name" value="Hemerythrin-like"/>
</dbReference>
<feature type="region of interest" description="Disordered" evidence="1">
    <location>
        <begin position="245"/>
        <end position="269"/>
    </location>
</feature>
<reference evidence="7" key="2">
    <citation type="journal article" date="2019" name="Int. J. Syst. Evol. Microbiol.">
        <title>The Global Catalogue of Microorganisms (GCM) 10K type strain sequencing project: providing services to taxonomists for standard genome sequencing and annotation.</title>
        <authorList>
            <consortium name="The Broad Institute Genomics Platform"/>
            <consortium name="The Broad Institute Genome Sequencing Center for Infectious Disease"/>
            <person name="Wu L."/>
            <person name="Ma J."/>
        </authorList>
    </citation>
    <scope>NUCLEOTIDE SEQUENCE [LARGE SCALE GENOMIC DNA]</scope>
    <source>
        <strain evidence="7">NBRC 107715</strain>
    </source>
</reference>
<evidence type="ECO:0000313" key="6">
    <source>
        <dbReference type="Proteomes" id="UP000321960"/>
    </source>
</evidence>
<comment type="caution">
    <text evidence="4">The sequence shown here is derived from an EMBL/GenBank/DDBJ whole genome shotgun (WGS) entry which is preliminary data.</text>
</comment>
<organism evidence="4 6">
    <name type="scientific">Methylobacterium oxalidis</name>
    <dbReference type="NCBI Taxonomy" id="944322"/>
    <lineage>
        <taxon>Bacteria</taxon>
        <taxon>Pseudomonadati</taxon>
        <taxon>Pseudomonadota</taxon>
        <taxon>Alphaproteobacteria</taxon>
        <taxon>Hyphomicrobiales</taxon>
        <taxon>Methylobacteriaceae</taxon>
        <taxon>Methylobacterium</taxon>
    </lineage>
</organism>
<dbReference type="EMBL" id="BSPK01000046">
    <property type="protein sequence ID" value="GLS64581.1"/>
    <property type="molecule type" value="Genomic_DNA"/>
</dbReference>
<protein>
    <recommendedName>
        <fullName evidence="3">Hemerythrin-like domain-containing protein</fullName>
    </recommendedName>
</protein>
<reference evidence="5" key="1">
    <citation type="journal article" date="2014" name="Int. J. Syst. Evol. Microbiol.">
        <title>Complete genome of a new Firmicutes species belonging to the dominant human colonic microbiota ('Ruminococcus bicirculans') reveals two chromosomes and a selective capacity to utilize plant glucans.</title>
        <authorList>
            <consortium name="NISC Comparative Sequencing Program"/>
            <person name="Wegmann U."/>
            <person name="Louis P."/>
            <person name="Goesmann A."/>
            <person name="Henrissat B."/>
            <person name="Duncan S.H."/>
            <person name="Flint H.J."/>
        </authorList>
    </citation>
    <scope>NUCLEOTIDE SEQUENCE</scope>
    <source>
        <strain evidence="5">NBRC 107715</strain>
    </source>
</reference>
<feature type="compositionally biased region" description="Polar residues" evidence="1">
    <location>
        <begin position="245"/>
        <end position="259"/>
    </location>
</feature>
<feature type="domain" description="Hemerythrin-like" evidence="3">
    <location>
        <begin position="5"/>
        <end position="123"/>
    </location>
</feature>
<sequence>MDLWQLIARDHENIAHLIHETPYALNSPGVVRSRERLLAELIDELGAHAAALDASLYAPLSRDDGTRHIIEELRREHREFMQQLGNLAQYALKNSVGWLNMFEDATTLVDQHLYRQKQELLPAVRELVGPEEVRNATRRYVRAKLRALQARRRALGGLVSSEIAFTATICAAAVGLGLLAWRRGWLSGLGSDQRPTRSRADEGWGQAKGALAEPSALGPSNTSNNPQPRKGESSYSAMFRRVAGQNQGVPTHPLSSVDTASRETRYRANPQRDVLREMVLPALAEANKGWEEHGFQIYLKDETLTESRGGSADRPRVSFRIARATLPVDLVASRAPHFTFRRTAENEVRFAIQPPGSPAVDKSQAGDVGEGGDLTPEKLREVLEHALQLALADAI</sequence>
<dbReference type="Proteomes" id="UP001156856">
    <property type="component" value="Unassembled WGS sequence"/>
</dbReference>
<dbReference type="Proteomes" id="UP000321960">
    <property type="component" value="Unassembled WGS sequence"/>
</dbReference>
<evidence type="ECO:0000313" key="5">
    <source>
        <dbReference type="EMBL" id="GLS64581.1"/>
    </source>
</evidence>
<keyword evidence="2" id="KW-0472">Membrane</keyword>
<keyword evidence="7" id="KW-1185">Reference proteome</keyword>
<gene>
    <name evidence="5" type="ORF">GCM10007888_29620</name>
    <name evidence="4" type="ORF">MOX02_56700</name>
</gene>
<keyword evidence="2" id="KW-0812">Transmembrane</keyword>
<dbReference type="Gene3D" id="1.20.120.520">
    <property type="entry name" value="nmb1532 protein domain like"/>
    <property type="match status" value="1"/>
</dbReference>
<evidence type="ECO:0000313" key="7">
    <source>
        <dbReference type="Proteomes" id="UP001156856"/>
    </source>
</evidence>
<reference evidence="4 6" key="3">
    <citation type="submission" date="2019-07" db="EMBL/GenBank/DDBJ databases">
        <title>Whole genome shotgun sequence of Methylobacterium oxalidis NBRC 107715.</title>
        <authorList>
            <person name="Hosoyama A."/>
            <person name="Uohara A."/>
            <person name="Ohji S."/>
            <person name="Ichikawa N."/>
        </authorList>
    </citation>
    <scope>NUCLEOTIDE SEQUENCE [LARGE SCALE GENOMIC DNA]</scope>
    <source>
        <strain evidence="4 6">NBRC 107715</strain>
    </source>
</reference>
<dbReference type="EMBL" id="BJZU01000168">
    <property type="protein sequence ID" value="GEP07632.1"/>
    <property type="molecule type" value="Genomic_DNA"/>
</dbReference>
<proteinExistence type="predicted"/>
<feature type="region of interest" description="Disordered" evidence="1">
    <location>
        <begin position="191"/>
        <end position="233"/>
    </location>
</feature>
<evidence type="ECO:0000259" key="3">
    <source>
        <dbReference type="Pfam" id="PF01814"/>
    </source>
</evidence>
<name>A0A512JCG8_9HYPH</name>
<dbReference type="AlphaFoldDB" id="A0A512JCG8"/>
<accession>A0A512JCG8</accession>
<evidence type="ECO:0000256" key="2">
    <source>
        <dbReference type="SAM" id="Phobius"/>
    </source>
</evidence>
<reference evidence="5" key="4">
    <citation type="submission" date="2023-01" db="EMBL/GenBank/DDBJ databases">
        <title>Draft genome sequence of Methylobacterium oxalidis strain NBRC 107715.</title>
        <authorList>
            <person name="Sun Q."/>
            <person name="Mori K."/>
        </authorList>
    </citation>
    <scope>NUCLEOTIDE SEQUENCE</scope>
    <source>
        <strain evidence="5">NBRC 107715</strain>
    </source>
</reference>
<evidence type="ECO:0000256" key="1">
    <source>
        <dbReference type="SAM" id="MobiDB-lite"/>
    </source>
</evidence>
<evidence type="ECO:0000313" key="4">
    <source>
        <dbReference type="EMBL" id="GEP07632.1"/>
    </source>
</evidence>
<feature type="compositionally biased region" description="Polar residues" evidence="1">
    <location>
        <begin position="218"/>
        <end position="227"/>
    </location>
</feature>
<dbReference type="OrthoDB" id="8017346at2"/>
<dbReference type="Pfam" id="PF01814">
    <property type="entry name" value="Hemerythrin"/>
    <property type="match status" value="1"/>
</dbReference>
<dbReference type="RefSeq" id="WP_147029061.1">
    <property type="nucleotide sequence ID" value="NZ_BJZU01000168.1"/>
</dbReference>